<protein>
    <submittedName>
        <fullName evidence="1">Uncharacterized protein</fullName>
    </submittedName>
</protein>
<organism evidence="1 2">
    <name type="scientific">Spiromyces aspiralis</name>
    <dbReference type="NCBI Taxonomy" id="68401"/>
    <lineage>
        <taxon>Eukaryota</taxon>
        <taxon>Fungi</taxon>
        <taxon>Fungi incertae sedis</taxon>
        <taxon>Zoopagomycota</taxon>
        <taxon>Kickxellomycotina</taxon>
        <taxon>Kickxellomycetes</taxon>
        <taxon>Kickxellales</taxon>
        <taxon>Kickxellaceae</taxon>
        <taxon>Spiromyces</taxon>
    </lineage>
</organism>
<evidence type="ECO:0000313" key="2">
    <source>
        <dbReference type="Proteomes" id="UP001145114"/>
    </source>
</evidence>
<evidence type="ECO:0000313" key="1">
    <source>
        <dbReference type="EMBL" id="KAJ1675605.1"/>
    </source>
</evidence>
<accession>A0ACC1HG63</accession>
<gene>
    <name evidence="1" type="ORF">EV182_000951</name>
</gene>
<comment type="caution">
    <text evidence="1">The sequence shown here is derived from an EMBL/GenBank/DDBJ whole genome shotgun (WGS) entry which is preliminary data.</text>
</comment>
<keyword evidence="2" id="KW-1185">Reference proteome</keyword>
<reference evidence="1" key="1">
    <citation type="submission" date="2022-06" db="EMBL/GenBank/DDBJ databases">
        <title>Phylogenomic reconstructions and comparative analyses of Kickxellomycotina fungi.</title>
        <authorList>
            <person name="Reynolds N.K."/>
            <person name="Stajich J.E."/>
            <person name="Barry K."/>
            <person name="Grigoriev I.V."/>
            <person name="Crous P."/>
            <person name="Smith M.E."/>
        </authorList>
    </citation>
    <scope>NUCLEOTIDE SEQUENCE</scope>
    <source>
        <strain evidence="1">RSA 2271</strain>
    </source>
</reference>
<proteinExistence type="predicted"/>
<dbReference type="EMBL" id="JAMZIH010005235">
    <property type="protein sequence ID" value="KAJ1675605.1"/>
    <property type="molecule type" value="Genomic_DNA"/>
</dbReference>
<dbReference type="Proteomes" id="UP001145114">
    <property type="component" value="Unassembled WGS sequence"/>
</dbReference>
<sequence length="110" mass="12407">MDSTLEEVQKHCGNEIKAYAQCVGANQGDWETKCKDLRLALTKCSEDHVSTLKQIRQRCQLVIDGYRKCLSKNQQNPEACIDDLRGLYNCTQKAAAEIEAEGSKQQKKSK</sequence>
<name>A0ACC1HG63_9FUNG</name>